<organism evidence="3 4">
    <name type="scientific">Heligmosomoides polygyrus</name>
    <name type="common">Parasitic roundworm</name>
    <dbReference type="NCBI Taxonomy" id="6339"/>
    <lineage>
        <taxon>Eukaryota</taxon>
        <taxon>Metazoa</taxon>
        <taxon>Ecdysozoa</taxon>
        <taxon>Nematoda</taxon>
        <taxon>Chromadorea</taxon>
        <taxon>Rhabditida</taxon>
        <taxon>Rhabditina</taxon>
        <taxon>Rhabditomorpha</taxon>
        <taxon>Strongyloidea</taxon>
        <taxon>Heligmosomidae</taxon>
        <taxon>Heligmosomoides</taxon>
    </lineage>
</organism>
<protein>
    <submittedName>
        <fullName evidence="2 4">Uncharacterized protein</fullName>
    </submittedName>
</protein>
<dbReference type="WBParaSite" id="HPBE_0000848001-mRNA-1">
    <property type="protein sequence ID" value="HPBE_0000848001-mRNA-1"/>
    <property type="gene ID" value="HPBE_0000848001"/>
</dbReference>
<feature type="region of interest" description="Disordered" evidence="1">
    <location>
        <begin position="1"/>
        <end position="50"/>
    </location>
</feature>
<gene>
    <name evidence="2" type="ORF">HPBE_LOCUS8481</name>
</gene>
<evidence type="ECO:0000313" key="2">
    <source>
        <dbReference type="EMBL" id="VDO76515.1"/>
    </source>
</evidence>
<dbReference type="AlphaFoldDB" id="A0A183FM87"/>
<accession>A0A183FM87</accession>
<dbReference type="Proteomes" id="UP000050761">
    <property type="component" value="Unassembled WGS sequence"/>
</dbReference>
<reference evidence="2 3" key="1">
    <citation type="submission" date="2018-11" db="EMBL/GenBank/DDBJ databases">
        <authorList>
            <consortium name="Pathogen Informatics"/>
        </authorList>
    </citation>
    <scope>NUCLEOTIDE SEQUENCE [LARGE SCALE GENOMIC DNA]</scope>
</reference>
<dbReference type="EMBL" id="UZAH01026161">
    <property type="protein sequence ID" value="VDO76515.1"/>
    <property type="molecule type" value="Genomic_DNA"/>
</dbReference>
<evidence type="ECO:0000313" key="4">
    <source>
        <dbReference type="WBParaSite" id="HPBE_0000848001-mRNA-1"/>
    </source>
</evidence>
<evidence type="ECO:0000313" key="3">
    <source>
        <dbReference type="Proteomes" id="UP000050761"/>
    </source>
</evidence>
<name>A0A183FM87_HELPZ</name>
<accession>A0A3P8BUW6</accession>
<reference evidence="4" key="2">
    <citation type="submission" date="2019-09" db="UniProtKB">
        <authorList>
            <consortium name="WormBaseParasite"/>
        </authorList>
    </citation>
    <scope>IDENTIFICATION</scope>
</reference>
<proteinExistence type="predicted"/>
<keyword evidence="3" id="KW-1185">Reference proteome</keyword>
<sequence>MRANLGKLHQVSSGGCEPKYTPELPMRRSAHSRADGENEPSGLGATNSRNFRLTTRRRAVREEIKAQPENRFGRLRSSETGLSRCCSGRVHFKYCYSVVVNLHTPVTTACTGPECIIQFRQGKAS</sequence>
<evidence type="ECO:0000256" key="1">
    <source>
        <dbReference type="SAM" id="MobiDB-lite"/>
    </source>
</evidence>